<reference evidence="1 2" key="1">
    <citation type="submission" date="2023-03" db="EMBL/GenBank/DDBJ databases">
        <title>Bacillus Genome Sequencing.</title>
        <authorList>
            <person name="Dunlap C."/>
        </authorList>
    </citation>
    <scope>NUCLEOTIDE SEQUENCE [LARGE SCALE GENOMIC DNA]</scope>
    <source>
        <strain evidence="1 2">B-23453</strain>
    </source>
</reference>
<name>A0ABU6MH00_9BACI</name>
<gene>
    <name evidence="1" type="ORF">P4T90_11420</name>
</gene>
<evidence type="ECO:0000313" key="1">
    <source>
        <dbReference type="EMBL" id="MED1203677.1"/>
    </source>
</evidence>
<dbReference type="Proteomes" id="UP001341444">
    <property type="component" value="Unassembled WGS sequence"/>
</dbReference>
<evidence type="ECO:0008006" key="3">
    <source>
        <dbReference type="Google" id="ProtNLM"/>
    </source>
</evidence>
<keyword evidence="2" id="KW-1185">Reference proteome</keyword>
<dbReference type="EMBL" id="JARMAB010000014">
    <property type="protein sequence ID" value="MED1203677.1"/>
    <property type="molecule type" value="Genomic_DNA"/>
</dbReference>
<sequence>MSSHPIEDITSSEIASLLGLKHIEIIDRDLILKNSSTKKIEHIKWRENSEAAIKEVFIKYGTTPSFIKEILFYDALSKPVRKFIPQLTSYQFNPERYIMILEWINGENPDLSNHHIVKKVFRNLGFFAACFENPILRFRNGKIKGLLREKSRYGMNEAKGLVNNLFEKQTICDNLIELGEFRKIKEDTIKNIGGEKLLLFLERLQNGWIDHIVNTIYYMPLTIHPGDVSKFNMLIRNSNNGTVFFDFENMKITPMCQLMEYIGEKDIHVPPEQLSKLALKSYLNGWNSKSKNKINWNKFYNSYIYTRIYYKCYLLSWWLKREGTKGDPGIEWISQHVNDLSALVDMADTPPPKK</sequence>
<dbReference type="SUPFAM" id="SSF56112">
    <property type="entry name" value="Protein kinase-like (PK-like)"/>
    <property type="match status" value="1"/>
</dbReference>
<proteinExistence type="predicted"/>
<organism evidence="1 2">
    <name type="scientific">Heyndrickxia acidicola</name>
    <dbReference type="NCBI Taxonomy" id="209389"/>
    <lineage>
        <taxon>Bacteria</taxon>
        <taxon>Bacillati</taxon>
        <taxon>Bacillota</taxon>
        <taxon>Bacilli</taxon>
        <taxon>Bacillales</taxon>
        <taxon>Bacillaceae</taxon>
        <taxon>Heyndrickxia</taxon>
    </lineage>
</organism>
<accession>A0ABU6MH00</accession>
<dbReference type="InterPro" id="IPR011009">
    <property type="entry name" value="Kinase-like_dom_sf"/>
</dbReference>
<comment type="caution">
    <text evidence="1">The sequence shown here is derived from an EMBL/GenBank/DDBJ whole genome shotgun (WGS) entry which is preliminary data.</text>
</comment>
<evidence type="ECO:0000313" key="2">
    <source>
        <dbReference type="Proteomes" id="UP001341444"/>
    </source>
</evidence>
<dbReference type="RefSeq" id="WP_066268723.1">
    <property type="nucleotide sequence ID" value="NZ_JARMAB010000014.1"/>
</dbReference>
<protein>
    <recommendedName>
        <fullName evidence="3">Aminoglycoside phosphotransferase domain-containing protein</fullName>
    </recommendedName>
</protein>